<dbReference type="GO" id="GO:0003677">
    <property type="term" value="F:DNA binding"/>
    <property type="evidence" value="ECO:0007669"/>
    <property type="project" value="InterPro"/>
</dbReference>
<feature type="domain" description="HTH lacI-type" evidence="4">
    <location>
        <begin position="9"/>
        <end position="46"/>
    </location>
</feature>
<organism evidence="5 6">
    <name type="scientific">Rhodobacter aestuarii</name>
    <dbReference type="NCBI Taxonomy" id="453582"/>
    <lineage>
        <taxon>Bacteria</taxon>
        <taxon>Pseudomonadati</taxon>
        <taxon>Pseudomonadota</taxon>
        <taxon>Alphaproteobacteria</taxon>
        <taxon>Rhodobacterales</taxon>
        <taxon>Rhodobacter group</taxon>
        <taxon>Rhodobacter</taxon>
    </lineage>
</organism>
<dbReference type="CDD" id="cd01392">
    <property type="entry name" value="HTH_LacI"/>
    <property type="match status" value="1"/>
</dbReference>
<proteinExistence type="inferred from homology"/>
<comment type="similarity">
    <text evidence="2">Belongs to the bacterial solute-binding protein 2 family.</text>
</comment>
<protein>
    <submittedName>
        <fullName evidence="5">Transcriptional regulator, LacI family</fullName>
    </submittedName>
</protein>
<dbReference type="PROSITE" id="PS50932">
    <property type="entry name" value="HTH_LACI_2"/>
    <property type="match status" value="1"/>
</dbReference>
<evidence type="ECO:0000256" key="1">
    <source>
        <dbReference type="ARBA" id="ARBA00004196"/>
    </source>
</evidence>
<dbReference type="PANTHER" id="PTHR46847:SF1">
    <property type="entry name" value="D-ALLOSE-BINDING PERIPLASMIC PROTEIN-RELATED"/>
    <property type="match status" value="1"/>
</dbReference>
<dbReference type="SUPFAM" id="SSF53822">
    <property type="entry name" value="Periplasmic binding protein-like I"/>
    <property type="match status" value="1"/>
</dbReference>
<dbReference type="InterPro" id="IPR010982">
    <property type="entry name" value="Lambda_DNA-bd_dom_sf"/>
</dbReference>
<evidence type="ECO:0000313" key="5">
    <source>
        <dbReference type="EMBL" id="SIT11172.1"/>
    </source>
</evidence>
<keyword evidence="6" id="KW-1185">Reference proteome</keyword>
<dbReference type="InterPro" id="IPR025997">
    <property type="entry name" value="SBP_2_dom"/>
</dbReference>
<evidence type="ECO:0000259" key="4">
    <source>
        <dbReference type="PROSITE" id="PS50932"/>
    </source>
</evidence>
<dbReference type="AlphaFoldDB" id="A0A1N7PKR1"/>
<gene>
    <name evidence="5" type="ORF">SAMN05421580_11086</name>
</gene>
<keyword evidence="3" id="KW-0732">Signal</keyword>
<sequence>MSDHDKQKPRISDIALLAGVGTATVDRVLNGRPGVRSATVEKVRAAERELAASGARPKLMQPAPAGLALRAFLGGPPGFANDNLGRCLRATARQKGVALRLDFVKRTDVVTLAEALLACLGDGTGGVIVQPVEHPLVRDAIGKLIAAGVPVVSVLTTLPGLTGLPYIGLDNRAAGRLAGQILGNMMGKKGKIAYFFSEAIYRSHEEREAGLRSILREDFPAIEVVETLSTNDTPEECFRLATTLLKRFPALEGIVNFAAGNRGIERALSDAGRGQDLCFVTFNLTALSRAALIEGRMAAVIHQDMEVIASRAVAAVIAQHRGTAPDLRPIPAELILRENIRDLDGE</sequence>
<dbReference type="PROSITE" id="PS00356">
    <property type="entry name" value="HTH_LACI_1"/>
    <property type="match status" value="1"/>
</dbReference>
<dbReference type="GO" id="GO:0030246">
    <property type="term" value="F:carbohydrate binding"/>
    <property type="evidence" value="ECO:0007669"/>
    <property type="project" value="UniProtKB-ARBA"/>
</dbReference>
<dbReference type="Pfam" id="PF13407">
    <property type="entry name" value="Peripla_BP_4"/>
    <property type="match status" value="1"/>
</dbReference>
<dbReference type="RefSeq" id="WP_076485895.1">
    <property type="nucleotide sequence ID" value="NZ_QAXT01000008.1"/>
</dbReference>
<dbReference type="CDD" id="cd06307">
    <property type="entry name" value="PBP1_sugar_binding"/>
    <property type="match status" value="1"/>
</dbReference>
<dbReference type="Pfam" id="PF00356">
    <property type="entry name" value="LacI"/>
    <property type="match status" value="1"/>
</dbReference>
<dbReference type="GO" id="GO:0030313">
    <property type="term" value="C:cell envelope"/>
    <property type="evidence" value="ECO:0007669"/>
    <property type="project" value="UniProtKB-SubCell"/>
</dbReference>
<dbReference type="SUPFAM" id="SSF47413">
    <property type="entry name" value="lambda repressor-like DNA-binding domains"/>
    <property type="match status" value="1"/>
</dbReference>
<evidence type="ECO:0000313" key="6">
    <source>
        <dbReference type="Proteomes" id="UP000186221"/>
    </source>
</evidence>
<dbReference type="InterPro" id="IPR000843">
    <property type="entry name" value="HTH_LacI"/>
</dbReference>
<dbReference type="STRING" id="453582.SAMN05421580_11086"/>
<dbReference type="InterPro" id="IPR028082">
    <property type="entry name" value="Peripla_BP_I"/>
</dbReference>
<dbReference type="Proteomes" id="UP000186221">
    <property type="component" value="Unassembled WGS sequence"/>
</dbReference>
<dbReference type="Gene3D" id="1.10.260.40">
    <property type="entry name" value="lambda repressor-like DNA-binding domains"/>
    <property type="match status" value="1"/>
</dbReference>
<accession>A0A1N7PKR1</accession>
<evidence type="ECO:0000256" key="2">
    <source>
        <dbReference type="ARBA" id="ARBA00007639"/>
    </source>
</evidence>
<comment type="subcellular location">
    <subcellularLocation>
        <location evidence="1">Cell envelope</location>
    </subcellularLocation>
</comment>
<dbReference type="EMBL" id="FTOG01000010">
    <property type="protein sequence ID" value="SIT11172.1"/>
    <property type="molecule type" value="Genomic_DNA"/>
</dbReference>
<dbReference type="GO" id="GO:0006355">
    <property type="term" value="P:regulation of DNA-templated transcription"/>
    <property type="evidence" value="ECO:0007669"/>
    <property type="project" value="InterPro"/>
</dbReference>
<name>A0A1N7PKR1_9RHOB</name>
<reference evidence="6" key="1">
    <citation type="submission" date="2017-01" db="EMBL/GenBank/DDBJ databases">
        <authorList>
            <person name="Varghese N."/>
            <person name="Submissions S."/>
        </authorList>
    </citation>
    <scope>NUCLEOTIDE SEQUENCE [LARGE SCALE GENOMIC DNA]</scope>
    <source>
        <strain evidence="6">DSM 19945</strain>
    </source>
</reference>
<dbReference type="PANTHER" id="PTHR46847">
    <property type="entry name" value="D-ALLOSE-BINDING PERIPLASMIC PROTEIN-RELATED"/>
    <property type="match status" value="1"/>
</dbReference>
<evidence type="ECO:0000256" key="3">
    <source>
        <dbReference type="ARBA" id="ARBA00022729"/>
    </source>
</evidence>
<dbReference type="SMART" id="SM00354">
    <property type="entry name" value="HTH_LACI"/>
    <property type="match status" value="1"/>
</dbReference>
<dbReference type="Gene3D" id="3.40.50.2300">
    <property type="match status" value="2"/>
</dbReference>